<dbReference type="AlphaFoldDB" id="A0AA89BLR7"/>
<dbReference type="GO" id="GO:0061630">
    <property type="term" value="F:ubiquitin protein ligase activity"/>
    <property type="evidence" value="ECO:0007669"/>
    <property type="project" value="TreeGrafter"/>
</dbReference>
<dbReference type="GO" id="GO:0005634">
    <property type="term" value="C:nucleus"/>
    <property type="evidence" value="ECO:0007669"/>
    <property type="project" value="TreeGrafter"/>
</dbReference>
<reference evidence="2" key="1">
    <citation type="submission" date="2022-12" db="EMBL/GenBank/DDBJ databases">
        <title>Draft genome assemblies for two species of Escallonia (Escalloniales).</title>
        <authorList>
            <person name="Chanderbali A."/>
            <person name="Dervinis C."/>
            <person name="Anghel I."/>
            <person name="Soltis D."/>
            <person name="Soltis P."/>
            <person name="Zapata F."/>
        </authorList>
    </citation>
    <scope>NUCLEOTIDE SEQUENCE</scope>
    <source>
        <strain evidence="2">UCBG64.0493</strain>
        <tissue evidence="2">Leaf</tissue>
    </source>
</reference>
<evidence type="ECO:0000259" key="1">
    <source>
        <dbReference type="Pfam" id="PF14599"/>
    </source>
</evidence>
<protein>
    <recommendedName>
        <fullName evidence="1">RCHY1 zinc-ribbon domain-containing protein</fullName>
    </recommendedName>
</protein>
<dbReference type="Gene3D" id="2.20.28.10">
    <property type="match status" value="1"/>
</dbReference>
<dbReference type="GO" id="GO:0016567">
    <property type="term" value="P:protein ubiquitination"/>
    <property type="evidence" value="ECO:0007669"/>
    <property type="project" value="TreeGrafter"/>
</dbReference>
<dbReference type="PANTHER" id="PTHR21319">
    <property type="entry name" value="RING FINGER AND CHY ZINC FINGER DOMAIN-CONTAINING PROTEIN 1"/>
    <property type="match status" value="1"/>
</dbReference>
<evidence type="ECO:0000313" key="2">
    <source>
        <dbReference type="EMBL" id="KAK3041462.1"/>
    </source>
</evidence>
<dbReference type="Proteomes" id="UP001188597">
    <property type="component" value="Unassembled WGS sequence"/>
</dbReference>
<evidence type="ECO:0000313" key="3">
    <source>
        <dbReference type="Proteomes" id="UP001188597"/>
    </source>
</evidence>
<dbReference type="Pfam" id="PF14599">
    <property type="entry name" value="zinc_ribbon_6"/>
    <property type="match status" value="1"/>
</dbReference>
<dbReference type="GO" id="GO:0006511">
    <property type="term" value="P:ubiquitin-dependent protein catabolic process"/>
    <property type="evidence" value="ECO:0007669"/>
    <property type="project" value="TreeGrafter"/>
</dbReference>
<dbReference type="InterPro" id="IPR039512">
    <property type="entry name" value="RCHY1_zinc-ribbon"/>
</dbReference>
<dbReference type="EMBL" id="JAVXUP010000034">
    <property type="protein sequence ID" value="KAK3041462.1"/>
    <property type="molecule type" value="Genomic_DNA"/>
</dbReference>
<name>A0AA89BLR7_9ASTE</name>
<gene>
    <name evidence="2" type="ORF">RJ639_000439</name>
</gene>
<dbReference type="PANTHER" id="PTHR21319:SF12">
    <property type="entry name" value="ZINC FINGER (C3HC4-TYPE RING FINGER) FAMILY PROTEIN"/>
    <property type="match status" value="1"/>
</dbReference>
<accession>A0AA89BLR7</accession>
<sequence length="113" mass="12242">MGSGGYDGGVVNGGGLNCCGRVSGVDCRDLCQLWYRCPICSKSALNMSLAWEGLDEEIEATPMPEDYRREVPVLCNDCNATSRAWFHIFGHKCSHCGSYNTCVIMAAATDGHQ</sequence>
<comment type="caution">
    <text evidence="2">The sequence shown here is derived from an EMBL/GenBank/DDBJ whole genome shotgun (WGS) entry which is preliminary data.</text>
</comment>
<keyword evidence="3" id="KW-1185">Reference proteome</keyword>
<feature type="domain" description="RCHY1 zinc-ribbon" evidence="1">
    <location>
        <begin position="45"/>
        <end position="102"/>
    </location>
</feature>
<proteinExistence type="predicted"/>
<organism evidence="2 3">
    <name type="scientific">Escallonia herrerae</name>
    <dbReference type="NCBI Taxonomy" id="1293975"/>
    <lineage>
        <taxon>Eukaryota</taxon>
        <taxon>Viridiplantae</taxon>
        <taxon>Streptophyta</taxon>
        <taxon>Embryophyta</taxon>
        <taxon>Tracheophyta</taxon>
        <taxon>Spermatophyta</taxon>
        <taxon>Magnoliopsida</taxon>
        <taxon>eudicotyledons</taxon>
        <taxon>Gunneridae</taxon>
        <taxon>Pentapetalae</taxon>
        <taxon>asterids</taxon>
        <taxon>campanulids</taxon>
        <taxon>Escalloniales</taxon>
        <taxon>Escalloniaceae</taxon>
        <taxon>Escallonia</taxon>
    </lineage>
</organism>